<dbReference type="AlphaFoldDB" id="A0A0F9QN35"/>
<evidence type="ECO:0000313" key="1">
    <source>
        <dbReference type="EMBL" id="KKN14526.1"/>
    </source>
</evidence>
<proteinExistence type="predicted"/>
<protein>
    <submittedName>
        <fullName evidence="1">Uncharacterized protein</fullName>
    </submittedName>
</protein>
<accession>A0A0F9QN35</accession>
<name>A0A0F9QN35_9ZZZZ</name>
<gene>
    <name evidence="1" type="ORF">LCGC14_0995290</name>
</gene>
<reference evidence="1" key="1">
    <citation type="journal article" date="2015" name="Nature">
        <title>Complex archaea that bridge the gap between prokaryotes and eukaryotes.</title>
        <authorList>
            <person name="Spang A."/>
            <person name="Saw J.H."/>
            <person name="Jorgensen S.L."/>
            <person name="Zaremba-Niedzwiedzka K."/>
            <person name="Martijn J."/>
            <person name="Lind A.E."/>
            <person name="van Eijk R."/>
            <person name="Schleper C."/>
            <person name="Guy L."/>
            <person name="Ettema T.J."/>
        </authorList>
    </citation>
    <scope>NUCLEOTIDE SEQUENCE</scope>
</reference>
<dbReference type="EMBL" id="LAZR01003807">
    <property type="protein sequence ID" value="KKN14526.1"/>
    <property type="molecule type" value="Genomic_DNA"/>
</dbReference>
<sequence length="85" mass="9863">MAEVLLELSDRSELRTDGGLTIFVIETVELECPGCKRTSNYQETFPKYTIYYHKNSNPCILLIEYDIKLSKLTREVSSSVLKELW</sequence>
<organism evidence="1">
    <name type="scientific">marine sediment metagenome</name>
    <dbReference type="NCBI Taxonomy" id="412755"/>
    <lineage>
        <taxon>unclassified sequences</taxon>
        <taxon>metagenomes</taxon>
        <taxon>ecological metagenomes</taxon>
    </lineage>
</organism>
<comment type="caution">
    <text evidence="1">The sequence shown here is derived from an EMBL/GenBank/DDBJ whole genome shotgun (WGS) entry which is preliminary data.</text>
</comment>